<accession>A0A6B9WQ27</accession>
<organism evidence="1 2">
    <name type="scientific">Escherichia phage muut</name>
    <dbReference type="NCBI Taxonomy" id="2696426"/>
    <lineage>
        <taxon>Viruses</taxon>
        <taxon>Duplodnaviria</taxon>
        <taxon>Heunggongvirae</taxon>
        <taxon>Uroviricota</taxon>
        <taxon>Caudoviricetes</taxon>
        <taxon>Stephanstirmvirinae</taxon>
        <taxon>Justusliebigvirus</taxon>
        <taxon>Justusliebigvirus muut</taxon>
    </lineage>
</organism>
<proteinExistence type="predicted"/>
<name>A0A6B9WQ27_9CAUD</name>
<dbReference type="EMBL" id="MN850573">
    <property type="protein sequence ID" value="QHR65930.1"/>
    <property type="molecule type" value="Genomic_DNA"/>
</dbReference>
<reference evidence="2" key="1">
    <citation type="submission" date="2019-12" db="EMBL/GenBank/DDBJ databases">
        <authorList>
            <person name="Olsen N.S."/>
            <person name="Junco L.M.F."/>
            <person name="Kot W."/>
            <person name="Hansen L.H."/>
        </authorList>
    </citation>
    <scope>NUCLEOTIDE SEQUENCE [LARGE SCALE GENOMIC DNA]</scope>
</reference>
<dbReference type="Proteomes" id="UP000465124">
    <property type="component" value="Segment"/>
</dbReference>
<gene>
    <name evidence="1" type="ORF">muut_133</name>
</gene>
<sequence length="133" mass="14294">MKNLLIAGLIYFGMVGTSSAAISSTVAELSAVDAMENVMLINNAIPDEIMEDSHMIAYGAVTQLTAKIDKSIVNGLNEDVPCEIITSVLTTQNFTPWLKSIQKVHSTAADRSNEKLVSALATYTLAKCTEIKD</sequence>
<protein>
    <submittedName>
        <fullName evidence="1">Uncharacterized protein</fullName>
    </submittedName>
</protein>
<keyword evidence="2" id="KW-1185">Reference proteome</keyword>
<evidence type="ECO:0000313" key="2">
    <source>
        <dbReference type="Proteomes" id="UP000465124"/>
    </source>
</evidence>
<evidence type="ECO:0000313" key="1">
    <source>
        <dbReference type="EMBL" id="QHR65930.1"/>
    </source>
</evidence>